<dbReference type="SUPFAM" id="SSF53748">
    <property type="entry name" value="Phosphoglycerate kinase"/>
    <property type="match status" value="1"/>
</dbReference>
<evidence type="ECO:0000313" key="1">
    <source>
        <dbReference type="EMBL" id="AUE22554.1"/>
    </source>
</evidence>
<keyword evidence="2" id="KW-1185">Reference proteome</keyword>
<dbReference type="EMBL" id="MG250483">
    <property type="protein sequence ID" value="AUE22554.1"/>
    <property type="molecule type" value="Genomic_DNA"/>
</dbReference>
<protein>
    <submittedName>
        <fullName evidence="1">DNA primase subunit</fullName>
    </submittedName>
</protein>
<organism evidence="1 2">
    <name type="scientific">Aeromonas phage Ah1</name>
    <dbReference type="NCBI Taxonomy" id="2053701"/>
    <lineage>
        <taxon>Viruses</taxon>
        <taxon>Duplodnaviria</taxon>
        <taxon>Heunggongvirae</taxon>
        <taxon>Uroviricota</taxon>
        <taxon>Caudoviricetes</taxon>
        <taxon>Pantevenvirales</taxon>
        <taxon>Straboviridae</taxon>
        <taxon>Cinqassovirus</taxon>
        <taxon>Cinqassovirus ah1</taxon>
    </lineage>
</organism>
<name>A0A2H4YF05_9CAUD</name>
<sequence length="345" mass="40527">MLYLQRHMAHQIAFVLPMFSDHSRAHEIKYNFRCHICGDSQKDKYKSRGWFYERDGQVWYGCFNCGKQLPFSLYLQMYHEELYREYIKEKYKDNERPKRQEVNLNLGSKLEKKEKKVVSDLPFCVNLSELREDHPVVRYMLDRCIPKDKLKLFYFTDNWKALSNHIKPETYKVVDREYRLVIPIHNQDGTVSCIQGRALGNVDKNQRYLTVKPDDQANKIYGLERVDGSKTVFYFEGPIDSVFIPNSLAIVGGSMHLNDAPFKSKRVWVLDNEPRSKETVERLEKLIDAGEKVVLWDHFGRNEKDLNDMVKAGVSVDDIHDYLKSNIVSGLSAKLRLSKWRKSST</sequence>
<dbReference type="SUPFAM" id="SSF56731">
    <property type="entry name" value="DNA primase core"/>
    <property type="match status" value="1"/>
</dbReference>
<reference evidence="1 2" key="1">
    <citation type="submission" date="2017-10" db="EMBL/GenBank/DDBJ databases">
        <title>Antibacterial composition for extension of chilled fish shelf life and decreasing of risk of food-borne infections, bacteriophage strains for its preparation.</title>
        <authorList>
            <person name="Zulkarneev E.R."/>
            <person name="Aleshkin A.V."/>
            <person name="Rubalsky O.V."/>
            <person name="Kiseleva I.A."/>
            <person name="Rubalskii E.O."/>
            <person name="Lebedev S.N."/>
        </authorList>
    </citation>
    <scope>NUCLEOTIDE SEQUENCE [LARGE SCALE GENOMIC DNA]</scope>
</reference>
<dbReference type="InterPro" id="IPR046392">
    <property type="entry name" value="PRIMASE_T4"/>
</dbReference>
<gene>
    <name evidence="1" type="ORF">Ah1_00013</name>
</gene>
<dbReference type="InterPro" id="IPR036043">
    <property type="entry name" value="Phosphoglycerate_kinase_sf"/>
</dbReference>
<evidence type="ECO:0000313" key="2">
    <source>
        <dbReference type="Proteomes" id="UP000240934"/>
    </source>
</evidence>
<dbReference type="Proteomes" id="UP000240934">
    <property type="component" value="Segment"/>
</dbReference>
<dbReference type="HAMAP" id="MF_04157">
    <property type="entry name" value="PRIMASE_T4"/>
    <property type="match status" value="1"/>
</dbReference>
<dbReference type="GO" id="GO:0006096">
    <property type="term" value="P:glycolytic process"/>
    <property type="evidence" value="ECO:0007669"/>
    <property type="project" value="InterPro"/>
</dbReference>
<dbReference type="GO" id="GO:0004618">
    <property type="term" value="F:phosphoglycerate kinase activity"/>
    <property type="evidence" value="ECO:0007669"/>
    <property type="project" value="InterPro"/>
</dbReference>
<proteinExistence type="inferred from homology"/>
<accession>A0A2H4YF05</accession>